<keyword evidence="2" id="KW-1185">Reference proteome</keyword>
<dbReference type="EMBL" id="ANIE01000007">
    <property type="protein sequence ID" value="KEF30754.1"/>
    <property type="molecule type" value="Genomic_DNA"/>
</dbReference>
<comment type="caution">
    <text evidence="1">The sequence shown here is derived from an EMBL/GenBank/DDBJ whole genome shotgun (WGS) entry which is preliminary data.</text>
</comment>
<dbReference type="Proteomes" id="UP000035057">
    <property type="component" value="Unassembled WGS sequence"/>
</dbReference>
<sequence>MSAVPFSLYQNQKSPGWATSRGFSSPVAAWISAGLPSSMFGR</sequence>
<proteinExistence type="predicted"/>
<protein>
    <submittedName>
        <fullName evidence="1">Uncharacterized protein</fullName>
    </submittedName>
</protein>
<name>A0A072MZA1_9GAMM</name>
<evidence type="ECO:0000313" key="1">
    <source>
        <dbReference type="EMBL" id="KEF30754.1"/>
    </source>
</evidence>
<organism evidence="1 2">
    <name type="scientific">Marinobacter nitratireducens</name>
    <dbReference type="NCBI Taxonomy" id="1137280"/>
    <lineage>
        <taxon>Bacteria</taxon>
        <taxon>Pseudomonadati</taxon>
        <taxon>Pseudomonadota</taxon>
        <taxon>Gammaproteobacteria</taxon>
        <taxon>Pseudomonadales</taxon>
        <taxon>Marinobacteraceae</taxon>
        <taxon>Marinobacter</taxon>
    </lineage>
</organism>
<dbReference type="AlphaFoldDB" id="A0A072MZA1"/>
<reference evidence="1 2" key="1">
    <citation type="submission" date="2012-12" db="EMBL/GenBank/DDBJ databases">
        <title>Genome assembly of Marinobacter sp. AK21.</title>
        <authorList>
            <person name="Khatri I."/>
            <person name="Kumar R."/>
            <person name="Vaidya B."/>
            <person name="Subramanian S."/>
            <person name="Pinnaka A."/>
        </authorList>
    </citation>
    <scope>NUCLEOTIDE SEQUENCE [LARGE SCALE GENOMIC DNA]</scope>
    <source>
        <strain evidence="1 2">AK21</strain>
    </source>
</reference>
<gene>
    <name evidence="1" type="ORF">D777_02696</name>
</gene>
<dbReference type="PATRIC" id="fig|1137280.3.peg.2513"/>
<accession>A0A072MZA1</accession>
<evidence type="ECO:0000313" key="2">
    <source>
        <dbReference type="Proteomes" id="UP000035057"/>
    </source>
</evidence>